<dbReference type="RefSeq" id="WP_013739665.1">
    <property type="nucleotide sequence ID" value="NC_015436.1"/>
</dbReference>
<reference evidence="4 5" key="2">
    <citation type="journal article" date="2012" name="Stand. Genomic Sci.">
        <title>Complete genome sequence of the termite hindgut bacterium Spirochaeta coccoides type strain (SPN1(T)), reclassification in the genus Sphaerochaeta as Sphaerochaeta coccoides comb. nov. and emendations of the family Spirochaetaceae and the genus Sphaerochaeta.</title>
        <authorList>
            <person name="Abt B."/>
            <person name="Han C."/>
            <person name="Scheuner C."/>
            <person name="Lu M."/>
            <person name="Lapidus A."/>
            <person name="Nolan M."/>
            <person name="Lucas S."/>
            <person name="Hammon N."/>
            <person name="Deshpande S."/>
            <person name="Cheng J.F."/>
            <person name="Tapia R."/>
            <person name="Goodwin L.A."/>
            <person name="Pitluck S."/>
            <person name="Liolios K."/>
            <person name="Pagani I."/>
            <person name="Ivanova N."/>
            <person name="Mavromatis K."/>
            <person name="Mikhailova N."/>
            <person name="Huntemann M."/>
            <person name="Pati A."/>
            <person name="Chen A."/>
            <person name="Palaniappan K."/>
            <person name="Land M."/>
            <person name="Hauser L."/>
            <person name="Brambilla E.M."/>
            <person name="Rohde M."/>
            <person name="Spring S."/>
            <person name="Gronow S."/>
            <person name="Goker M."/>
            <person name="Woyke T."/>
            <person name="Bristow J."/>
            <person name="Eisen J.A."/>
            <person name="Markowitz V."/>
            <person name="Hugenholtz P."/>
            <person name="Kyrpides N.C."/>
            <person name="Klenk H.P."/>
            <person name="Detter J.C."/>
        </authorList>
    </citation>
    <scope>NUCLEOTIDE SEQUENCE [LARGE SCALE GENOMIC DNA]</scope>
    <source>
        <strain evidence="5">ATCC BAA-1237 / DSM 17374 / SPN1</strain>
    </source>
</reference>
<dbReference type="GO" id="GO:1901982">
    <property type="term" value="F:maltose binding"/>
    <property type="evidence" value="ECO:0007669"/>
    <property type="project" value="TreeGrafter"/>
</dbReference>
<dbReference type="GO" id="GO:0015768">
    <property type="term" value="P:maltose transport"/>
    <property type="evidence" value="ECO:0007669"/>
    <property type="project" value="TreeGrafter"/>
</dbReference>
<dbReference type="HOGENOM" id="CLU_031285_10_1_12"/>
<protein>
    <submittedName>
        <fullName evidence="4">Extracellular solute-binding protein family 1</fullName>
    </submittedName>
</protein>
<dbReference type="AlphaFoldDB" id="F4GK74"/>
<sequence>MNGKRITLVFVSIFMGVCLLFAGGAKESRTSDAVVTLNFWHHYSAQSKENETLTKVLIPRFEAENPGIKVNAVSHEWAELHDKILVSSSAMSLPDVARCDIAWLPEFEKMGILVPLDREFEDFTQVAGRILPSAMSTAFVNGHYHGLGLNTNTKILFYNTKLLEDAKLSVPTTMDEWMTVVRALSGKNTRGQQVWGWNEPSLGGWNLGPFIWSFGGAFTDPAQTKATGYLNSEETVRAIDAFVTLAREGALTGFNSGDIPMTDGFGTYRYAMMLEGPWKVAELKGAYPDVTYGMAPMPAGKGGSSSVLGGEDIAMFTTAKKDAAWKFMQFMTGKFAQTEMAKAGQIPVNQEALKTEEVKNAEFSPFLSAIETAKARPTVSVWTEIDNLLSMTISNIIRENKDVRTSLDALAAQVDELLKP</sequence>
<reference evidence="5" key="1">
    <citation type="submission" date="2011-04" db="EMBL/GenBank/DDBJ databases">
        <title>The complete genome of Spirochaeta coccoides DSM 17374.</title>
        <authorList>
            <person name="Lucas S."/>
            <person name="Copeland A."/>
            <person name="Lapidus A."/>
            <person name="Bruce D."/>
            <person name="Goodwin L."/>
            <person name="Pitluck S."/>
            <person name="Peters L."/>
            <person name="Kyrpides N."/>
            <person name="Mavromatis K."/>
            <person name="Pagani I."/>
            <person name="Ivanova N."/>
            <person name="Ovchinnikova G."/>
            <person name="Lu M."/>
            <person name="Detter J.C."/>
            <person name="Tapia R."/>
            <person name="Han C."/>
            <person name="Land M."/>
            <person name="Hauser L."/>
            <person name="Markowitz V."/>
            <person name="Cheng J.-F."/>
            <person name="Hugenholtz P."/>
            <person name="Woyke T."/>
            <person name="Wu D."/>
            <person name="Spring S."/>
            <person name="Schroeder M."/>
            <person name="Brambilla E."/>
            <person name="Klenk H.-P."/>
            <person name="Eisen J.A."/>
        </authorList>
    </citation>
    <scope>NUCLEOTIDE SEQUENCE [LARGE SCALE GENOMIC DNA]</scope>
    <source>
        <strain evidence="5">ATCC BAA-1237 / DSM 17374 / SPN1</strain>
    </source>
</reference>
<dbReference type="CDD" id="cd14751">
    <property type="entry name" value="PBP2_GacH"/>
    <property type="match status" value="1"/>
</dbReference>
<dbReference type="STRING" id="760011.Spico_1049"/>
<accession>F4GK74</accession>
<dbReference type="InterPro" id="IPR006059">
    <property type="entry name" value="SBP"/>
</dbReference>
<dbReference type="KEGG" id="scc:Spico_1049"/>
<dbReference type="EMBL" id="CP002659">
    <property type="protein sequence ID" value="AEC02270.1"/>
    <property type="molecule type" value="Genomic_DNA"/>
</dbReference>
<gene>
    <name evidence="4" type="ordered locus">Spico_1049</name>
</gene>
<dbReference type="GO" id="GO:0042956">
    <property type="term" value="P:maltodextrin transmembrane transport"/>
    <property type="evidence" value="ECO:0007669"/>
    <property type="project" value="TreeGrafter"/>
</dbReference>
<name>F4GK74_PARC1</name>
<evidence type="ECO:0000256" key="3">
    <source>
        <dbReference type="ARBA" id="ARBA00022729"/>
    </source>
</evidence>
<dbReference type="Gene3D" id="3.40.190.10">
    <property type="entry name" value="Periplasmic binding protein-like II"/>
    <property type="match status" value="2"/>
</dbReference>
<dbReference type="Pfam" id="PF13416">
    <property type="entry name" value="SBP_bac_8"/>
    <property type="match status" value="1"/>
</dbReference>
<dbReference type="PANTHER" id="PTHR30061:SF50">
    <property type="entry name" value="MALTOSE_MALTODEXTRIN-BINDING PERIPLASMIC PROTEIN"/>
    <property type="match status" value="1"/>
</dbReference>
<proteinExistence type="inferred from homology"/>
<dbReference type="Proteomes" id="UP000007939">
    <property type="component" value="Chromosome"/>
</dbReference>
<dbReference type="OrthoDB" id="9795467at2"/>
<dbReference type="GO" id="GO:0055052">
    <property type="term" value="C:ATP-binding cassette (ABC) transporter complex, substrate-binding subunit-containing"/>
    <property type="evidence" value="ECO:0007669"/>
    <property type="project" value="TreeGrafter"/>
</dbReference>
<keyword evidence="2" id="KW-0813">Transport</keyword>
<evidence type="ECO:0000256" key="2">
    <source>
        <dbReference type="ARBA" id="ARBA00022448"/>
    </source>
</evidence>
<dbReference type="PANTHER" id="PTHR30061">
    <property type="entry name" value="MALTOSE-BINDING PERIPLASMIC PROTEIN"/>
    <property type="match status" value="1"/>
</dbReference>
<evidence type="ECO:0000313" key="4">
    <source>
        <dbReference type="EMBL" id="AEC02270.1"/>
    </source>
</evidence>
<dbReference type="SUPFAM" id="SSF53850">
    <property type="entry name" value="Periplasmic binding protein-like II"/>
    <property type="match status" value="1"/>
</dbReference>
<keyword evidence="5" id="KW-1185">Reference proteome</keyword>
<comment type="similarity">
    <text evidence="1">Belongs to the bacterial solute-binding protein 1 family.</text>
</comment>
<keyword evidence="3" id="KW-0732">Signal</keyword>
<evidence type="ECO:0000256" key="1">
    <source>
        <dbReference type="ARBA" id="ARBA00008520"/>
    </source>
</evidence>
<organism evidence="4 5">
    <name type="scientific">Parasphaerochaeta coccoides (strain ATCC BAA-1237 / DSM 17374 / SPN1)</name>
    <name type="common">Sphaerochaeta coccoides</name>
    <dbReference type="NCBI Taxonomy" id="760011"/>
    <lineage>
        <taxon>Bacteria</taxon>
        <taxon>Pseudomonadati</taxon>
        <taxon>Spirochaetota</taxon>
        <taxon>Spirochaetia</taxon>
        <taxon>Spirochaetales</taxon>
        <taxon>Sphaerochaetaceae</taxon>
        <taxon>Parasphaerochaeta</taxon>
    </lineage>
</organism>
<evidence type="ECO:0000313" key="5">
    <source>
        <dbReference type="Proteomes" id="UP000007939"/>
    </source>
</evidence>
<dbReference type="eggNOG" id="COG2182">
    <property type="taxonomic scope" value="Bacteria"/>
</dbReference>